<dbReference type="PANTHER" id="PTHR33044">
    <property type="entry name" value="BIFUNCTIONAL INHIBITOR/LIPID-TRANSFER PROTEIN/SEED STORAGE 2S ALBUMIN SUPERFAMILY PROTEIN-RELATED"/>
    <property type="match status" value="1"/>
</dbReference>
<evidence type="ECO:0000313" key="9">
    <source>
        <dbReference type="Proteomes" id="UP001180020"/>
    </source>
</evidence>
<dbReference type="SUPFAM" id="SSF47699">
    <property type="entry name" value="Bifunctional inhibitor/lipid-transfer protein/seed storage 2S albumin"/>
    <property type="match status" value="1"/>
</dbReference>
<dbReference type="CDD" id="cd00010">
    <property type="entry name" value="AAI_LTSS"/>
    <property type="match status" value="1"/>
</dbReference>
<dbReference type="InterPro" id="IPR036312">
    <property type="entry name" value="Bifun_inhib/LTP/seed_sf"/>
</dbReference>
<gene>
    <name evidence="8" type="primary">FBX6</name>
    <name evidence="8" type="ORF">QJS10_CPA10g01636</name>
</gene>
<accession>A0AAV9E0Q2</accession>
<dbReference type="InterPro" id="IPR043325">
    <property type="entry name" value="LTSS"/>
</dbReference>
<proteinExistence type="inferred from homology"/>
<evidence type="ECO:0000256" key="2">
    <source>
        <dbReference type="ARBA" id="ARBA00022729"/>
    </source>
</evidence>
<evidence type="ECO:0000256" key="3">
    <source>
        <dbReference type="ARBA" id="ARBA00023157"/>
    </source>
</evidence>
<dbReference type="SUPFAM" id="SSF50965">
    <property type="entry name" value="Galactose oxidase, central domain"/>
    <property type="match status" value="1"/>
</dbReference>
<keyword evidence="9" id="KW-1185">Reference proteome</keyword>
<feature type="domain" description="Bifunctional inhibitor/plant lipid transfer protein/seed storage helical" evidence="7">
    <location>
        <begin position="35"/>
        <end position="116"/>
    </location>
</feature>
<feature type="chain" id="PRO_5043989980" evidence="6">
    <location>
        <begin position="26"/>
        <end position="491"/>
    </location>
</feature>
<evidence type="ECO:0000259" key="7">
    <source>
        <dbReference type="SMART" id="SM00499"/>
    </source>
</evidence>
<dbReference type="InterPro" id="IPR011043">
    <property type="entry name" value="Gal_Oxase/kelch_b-propeller"/>
</dbReference>
<dbReference type="Gene3D" id="1.10.110.10">
    <property type="entry name" value="Plant lipid-transfer and hydrophobic proteins"/>
    <property type="match status" value="1"/>
</dbReference>
<organism evidence="8 9">
    <name type="scientific">Acorus calamus</name>
    <name type="common">Sweet flag</name>
    <dbReference type="NCBI Taxonomy" id="4465"/>
    <lineage>
        <taxon>Eukaryota</taxon>
        <taxon>Viridiplantae</taxon>
        <taxon>Streptophyta</taxon>
        <taxon>Embryophyta</taxon>
        <taxon>Tracheophyta</taxon>
        <taxon>Spermatophyta</taxon>
        <taxon>Magnoliopsida</taxon>
        <taxon>Liliopsida</taxon>
        <taxon>Acoraceae</taxon>
        <taxon>Acorus</taxon>
    </lineage>
</organism>
<dbReference type="Proteomes" id="UP001180020">
    <property type="component" value="Unassembled WGS sequence"/>
</dbReference>
<dbReference type="Pfam" id="PF14368">
    <property type="entry name" value="LTP_2"/>
    <property type="match status" value="1"/>
</dbReference>
<dbReference type="FunFam" id="2.120.10.80:FF:000059">
    <property type="entry name" value="F-box only protein 6"/>
    <property type="match status" value="1"/>
</dbReference>
<sequence length="491" mass="55120">MKKTQQQAIHVFLTTLLLSFSSSLSQTNDPLQSKCSSEFQKLTPCLEYASAKADTPTSECCSSTKDIRSSDPACLCYIIQQAHAGPASLKNLGIQLPRLLQLPSVCKLANTSVSNCPSLLNLPAGSPDIAIFKNPSGNGTTHLEGSPRGPIRSSHRKAPHCHHLPLPPGLPKMEFTTHFPKLFPTLHRRPTGTISLVLHHRSRERRQQQRHVQPVFKEMAPPTHASPSKKDDRPPRHIRRRPHMFLGHGTPQLLRLQPTYQLFKSLPARPVYVWSRVAVGMVTINDGYKILWLGCNGDHEIYDSTENRWTHPGNIPPTVKLPLSLNFRSQPVPIESKLCFMRSDPDGILTYDMVSGAWKQFVIPLPLHLSDYALAESSGRLMLIGLLTKNAATCVGVWELQRMSLLWKEVDRMPNIWCLEFYGKHVRMSCLGNQGRLILLSLRSRQTNRLVTYDVSKKEWRKVATGRVAPHRASQWVVWGTAFHPCPAAVA</sequence>
<dbReference type="EMBL" id="JAUJYO010000010">
    <property type="protein sequence ID" value="KAK1307032.1"/>
    <property type="molecule type" value="Genomic_DNA"/>
</dbReference>
<feature type="region of interest" description="Disordered" evidence="5">
    <location>
        <begin position="202"/>
        <end position="240"/>
    </location>
</feature>
<name>A0AAV9E0Q2_ACOCL</name>
<dbReference type="AlphaFoldDB" id="A0AAV9E0Q2"/>
<evidence type="ECO:0000256" key="1">
    <source>
        <dbReference type="ARBA" id="ARBA00009748"/>
    </source>
</evidence>
<protein>
    <submittedName>
        <fullName evidence="8">F-box only protein 6</fullName>
    </submittedName>
</protein>
<evidence type="ECO:0000256" key="6">
    <source>
        <dbReference type="SAM" id="SignalP"/>
    </source>
</evidence>
<dbReference type="Gene3D" id="2.120.10.80">
    <property type="entry name" value="Kelch-type beta propeller"/>
    <property type="match status" value="1"/>
</dbReference>
<evidence type="ECO:0000256" key="4">
    <source>
        <dbReference type="ARBA" id="ARBA00023180"/>
    </source>
</evidence>
<feature type="region of interest" description="Disordered" evidence="5">
    <location>
        <begin position="136"/>
        <end position="159"/>
    </location>
</feature>
<reference evidence="8" key="2">
    <citation type="submission" date="2023-06" db="EMBL/GenBank/DDBJ databases">
        <authorList>
            <person name="Ma L."/>
            <person name="Liu K.-W."/>
            <person name="Li Z."/>
            <person name="Hsiao Y.-Y."/>
            <person name="Qi Y."/>
            <person name="Fu T."/>
            <person name="Tang G."/>
            <person name="Zhang D."/>
            <person name="Sun W.-H."/>
            <person name="Liu D.-K."/>
            <person name="Li Y."/>
            <person name="Chen G.-Z."/>
            <person name="Liu X.-D."/>
            <person name="Liao X.-Y."/>
            <person name="Jiang Y.-T."/>
            <person name="Yu X."/>
            <person name="Hao Y."/>
            <person name="Huang J."/>
            <person name="Zhao X.-W."/>
            <person name="Ke S."/>
            <person name="Chen Y.-Y."/>
            <person name="Wu W.-L."/>
            <person name="Hsu J.-L."/>
            <person name="Lin Y.-F."/>
            <person name="Huang M.-D."/>
            <person name="Li C.-Y."/>
            <person name="Huang L."/>
            <person name="Wang Z.-W."/>
            <person name="Zhao X."/>
            <person name="Zhong W.-Y."/>
            <person name="Peng D.-H."/>
            <person name="Ahmad S."/>
            <person name="Lan S."/>
            <person name="Zhang J.-S."/>
            <person name="Tsai W.-C."/>
            <person name="Van De Peer Y."/>
            <person name="Liu Z.-J."/>
        </authorList>
    </citation>
    <scope>NUCLEOTIDE SEQUENCE</scope>
    <source>
        <strain evidence="8">CP</strain>
        <tissue evidence="8">Leaves</tissue>
    </source>
</reference>
<dbReference type="InterPro" id="IPR015915">
    <property type="entry name" value="Kelch-typ_b-propeller"/>
</dbReference>
<evidence type="ECO:0000313" key="8">
    <source>
        <dbReference type="EMBL" id="KAK1307032.1"/>
    </source>
</evidence>
<dbReference type="SMART" id="SM00499">
    <property type="entry name" value="AAI"/>
    <property type="match status" value="1"/>
</dbReference>
<comment type="caution">
    <text evidence="8">The sequence shown here is derived from an EMBL/GenBank/DDBJ whole genome shotgun (WGS) entry which is preliminary data.</text>
</comment>
<keyword evidence="4" id="KW-0325">Glycoprotein</keyword>
<reference evidence="8" key="1">
    <citation type="journal article" date="2023" name="Nat. Commun.">
        <title>Diploid and tetraploid genomes of Acorus and the evolution of monocots.</title>
        <authorList>
            <person name="Ma L."/>
            <person name="Liu K.W."/>
            <person name="Li Z."/>
            <person name="Hsiao Y.Y."/>
            <person name="Qi Y."/>
            <person name="Fu T."/>
            <person name="Tang G.D."/>
            <person name="Zhang D."/>
            <person name="Sun W.H."/>
            <person name="Liu D.K."/>
            <person name="Li Y."/>
            <person name="Chen G.Z."/>
            <person name="Liu X.D."/>
            <person name="Liao X.Y."/>
            <person name="Jiang Y.T."/>
            <person name="Yu X."/>
            <person name="Hao Y."/>
            <person name="Huang J."/>
            <person name="Zhao X.W."/>
            <person name="Ke S."/>
            <person name="Chen Y.Y."/>
            <person name="Wu W.L."/>
            <person name="Hsu J.L."/>
            <person name="Lin Y.F."/>
            <person name="Huang M.D."/>
            <person name="Li C.Y."/>
            <person name="Huang L."/>
            <person name="Wang Z.W."/>
            <person name="Zhao X."/>
            <person name="Zhong W.Y."/>
            <person name="Peng D.H."/>
            <person name="Ahmad S."/>
            <person name="Lan S."/>
            <person name="Zhang J.S."/>
            <person name="Tsai W.C."/>
            <person name="Van de Peer Y."/>
            <person name="Liu Z.J."/>
        </authorList>
    </citation>
    <scope>NUCLEOTIDE SEQUENCE</scope>
    <source>
        <strain evidence="8">CP</strain>
    </source>
</reference>
<dbReference type="InterPro" id="IPR016140">
    <property type="entry name" value="Bifunc_inhib/LTP/seed_store"/>
</dbReference>
<keyword evidence="3" id="KW-1015">Disulfide bond</keyword>
<keyword evidence="2 6" id="KW-0732">Signal</keyword>
<feature type="signal peptide" evidence="6">
    <location>
        <begin position="1"/>
        <end position="25"/>
    </location>
</feature>
<evidence type="ECO:0000256" key="5">
    <source>
        <dbReference type="SAM" id="MobiDB-lite"/>
    </source>
</evidence>
<comment type="similarity">
    <text evidence="1">Belongs to the plant LTP family.</text>
</comment>